<dbReference type="GO" id="GO:0015629">
    <property type="term" value="C:actin cytoskeleton"/>
    <property type="evidence" value="ECO:0007669"/>
    <property type="project" value="TreeGrafter"/>
</dbReference>
<dbReference type="PANTHER" id="PTHR11977:SF123">
    <property type="entry name" value="GELSOLIN"/>
    <property type="match status" value="1"/>
</dbReference>
<evidence type="ECO:0000256" key="1">
    <source>
        <dbReference type="ARBA" id="ARBA00022737"/>
    </source>
</evidence>
<feature type="region of interest" description="Disordered" evidence="2">
    <location>
        <begin position="251"/>
        <end position="271"/>
    </location>
</feature>
<dbReference type="PANTHER" id="PTHR11977">
    <property type="entry name" value="VILLIN"/>
    <property type="match status" value="1"/>
</dbReference>
<dbReference type="PROSITE" id="PS00194">
    <property type="entry name" value="THIOREDOXIN_1"/>
    <property type="match status" value="1"/>
</dbReference>
<proteinExistence type="predicted"/>
<dbReference type="Proteomes" id="UP001165065">
    <property type="component" value="Unassembled WGS sequence"/>
</dbReference>
<dbReference type="OrthoDB" id="197666at2759"/>
<dbReference type="InterPro" id="IPR007122">
    <property type="entry name" value="Villin/Gelsolin"/>
</dbReference>
<dbReference type="AlphaFoldDB" id="A0A9W7LAD9"/>
<sequence>MSLLLLLLFPLISPCLSAVDILSANEYNHIVIDGDESSQDEIGICAYKTVELDESLGGGPVQYREVESGESPQFLSYFKSTGIQYLPGGVESGFTKVDRDAYETCLLQVKVSNDVVLMFYAPWCPHCQNFAPIYERISTLLSTSSLTTSPTPELPRMETRMVYFNCEEDEGSMSICQSYDVTHYPTLVYHGVNLTPPRRNWAKFNGNVGVGEEVRDWILIMNKISGYERTEGRIWELLGWGKKQKKEKRRKQIEAAARAQGSVPTKGGGGNDEEMSALNDALQAGLGQYDVLLSNLLLTNGDIDAFTYLNEVNWTDDIVKTCVIDTTVDYCSRYVENIRTPLMSEDEVVEIISTEEPYCVVLDGCVDANMPDNYSCRPKVCPLGVMGCRYVGVCMEDDVKDVYIEVMGGEQGGGNTKTTE</sequence>
<organism evidence="5 6">
    <name type="scientific">Triparma columacea</name>
    <dbReference type="NCBI Taxonomy" id="722753"/>
    <lineage>
        <taxon>Eukaryota</taxon>
        <taxon>Sar</taxon>
        <taxon>Stramenopiles</taxon>
        <taxon>Ochrophyta</taxon>
        <taxon>Bolidophyceae</taxon>
        <taxon>Parmales</taxon>
        <taxon>Triparmaceae</taxon>
        <taxon>Triparma</taxon>
    </lineage>
</organism>
<feature type="domain" description="Thioredoxin" evidence="4">
    <location>
        <begin position="85"/>
        <end position="223"/>
    </location>
</feature>
<dbReference type="GO" id="GO:0051016">
    <property type="term" value="P:barbed-end actin filament capping"/>
    <property type="evidence" value="ECO:0007669"/>
    <property type="project" value="TreeGrafter"/>
</dbReference>
<dbReference type="Pfam" id="PF00085">
    <property type="entry name" value="Thioredoxin"/>
    <property type="match status" value="1"/>
</dbReference>
<dbReference type="GO" id="GO:0005737">
    <property type="term" value="C:cytoplasm"/>
    <property type="evidence" value="ECO:0007669"/>
    <property type="project" value="TreeGrafter"/>
</dbReference>
<keyword evidence="6" id="KW-1185">Reference proteome</keyword>
<gene>
    <name evidence="5" type="ORF">TrCOL_g4039</name>
</gene>
<dbReference type="SUPFAM" id="SSF55753">
    <property type="entry name" value="Actin depolymerizing proteins"/>
    <property type="match status" value="1"/>
</dbReference>
<evidence type="ECO:0000313" key="5">
    <source>
        <dbReference type="EMBL" id="GMI43831.1"/>
    </source>
</evidence>
<comment type="caution">
    <text evidence="5">The sequence shown here is derived from an EMBL/GenBank/DDBJ whole genome shotgun (WGS) entry which is preliminary data.</text>
</comment>
<dbReference type="EMBL" id="BRYA01001462">
    <property type="protein sequence ID" value="GMI43831.1"/>
    <property type="molecule type" value="Genomic_DNA"/>
</dbReference>
<reference evidence="6" key="1">
    <citation type="journal article" date="2023" name="Commun. Biol.">
        <title>Genome analysis of Parmales, the sister group of diatoms, reveals the evolutionary specialization of diatoms from phago-mixotrophs to photoautotrophs.</title>
        <authorList>
            <person name="Ban H."/>
            <person name="Sato S."/>
            <person name="Yoshikawa S."/>
            <person name="Yamada K."/>
            <person name="Nakamura Y."/>
            <person name="Ichinomiya M."/>
            <person name="Sato N."/>
            <person name="Blanc-Mathieu R."/>
            <person name="Endo H."/>
            <person name="Kuwata A."/>
            <person name="Ogata H."/>
        </authorList>
    </citation>
    <scope>NUCLEOTIDE SEQUENCE [LARGE SCALE GENOMIC DNA]</scope>
</reference>
<dbReference type="SUPFAM" id="SSF52833">
    <property type="entry name" value="Thioredoxin-like"/>
    <property type="match status" value="1"/>
</dbReference>
<accession>A0A9W7LAD9</accession>
<dbReference type="InterPro" id="IPR017937">
    <property type="entry name" value="Thioredoxin_CS"/>
</dbReference>
<evidence type="ECO:0000256" key="2">
    <source>
        <dbReference type="SAM" id="MobiDB-lite"/>
    </source>
</evidence>
<feature type="signal peptide" evidence="3">
    <location>
        <begin position="1"/>
        <end position="18"/>
    </location>
</feature>
<protein>
    <recommendedName>
        <fullName evidence="4">Thioredoxin domain-containing protein</fullName>
    </recommendedName>
</protein>
<dbReference type="InterPro" id="IPR029006">
    <property type="entry name" value="ADF-H/Gelsolin-like_dom_sf"/>
</dbReference>
<dbReference type="GO" id="GO:0008154">
    <property type="term" value="P:actin polymerization or depolymerization"/>
    <property type="evidence" value="ECO:0007669"/>
    <property type="project" value="TreeGrafter"/>
</dbReference>
<dbReference type="Gene3D" id="3.40.20.10">
    <property type="entry name" value="Severin"/>
    <property type="match status" value="1"/>
</dbReference>
<name>A0A9W7LAD9_9STRA</name>
<evidence type="ECO:0000259" key="4">
    <source>
        <dbReference type="PROSITE" id="PS51352"/>
    </source>
</evidence>
<evidence type="ECO:0000313" key="6">
    <source>
        <dbReference type="Proteomes" id="UP001165065"/>
    </source>
</evidence>
<evidence type="ECO:0000256" key="3">
    <source>
        <dbReference type="SAM" id="SignalP"/>
    </source>
</evidence>
<dbReference type="GO" id="GO:0005546">
    <property type="term" value="F:phosphatidylinositol-4,5-bisphosphate binding"/>
    <property type="evidence" value="ECO:0007669"/>
    <property type="project" value="TreeGrafter"/>
</dbReference>
<dbReference type="InterPro" id="IPR036249">
    <property type="entry name" value="Thioredoxin-like_sf"/>
</dbReference>
<dbReference type="Gene3D" id="3.40.30.10">
    <property type="entry name" value="Glutaredoxin"/>
    <property type="match status" value="1"/>
</dbReference>
<dbReference type="CDD" id="cd02961">
    <property type="entry name" value="PDI_a_family"/>
    <property type="match status" value="1"/>
</dbReference>
<dbReference type="InterPro" id="IPR013766">
    <property type="entry name" value="Thioredoxin_domain"/>
</dbReference>
<keyword evidence="3" id="KW-0732">Signal</keyword>
<dbReference type="GO" id="GO:0051014">
    <property type="term" value="P:actin filament severing"/>
    <property type="evidence" value="ECO:0007669"/>
    <property type="project" value="TreeGrafter"/>
</dbReference>
<keyword evidence="1" id="KW-0677">Repeat</keyword>
<feature type="chain" id="PRO_5040839503" description="Thioredoxin domain-containing protein" evidence="3">
    <location>
        <begin position="19"/>
        <end position="420"/>
    </location>
</feature>
<dbReference type="GO" id="GO:0051015">
    <property type="term" value="F:actin filament binding"/>
    <property type="evidence" value="ECO:0007669"/>
    <property type="project" value="InterPro"/>
</dbReference>
<dbReference type="PROSITE" id="PS51352">
    <property type="entry name" value="THIOREDOXIN_2"/>
    <property type="match status" value="1"/>
</dbReference>